<keyword evidence="2 9" id="KW-0732">Signal</keyword>
<evidence type="ECO:0000256" key="2">
    <source>
        <dbReference type="ARBA" id="ARBA00022729"/>
    </source>
</evidence>
<keyword evidence="3" id="KW-0677">Repeat</keyword>
<proteinExistence type="predicted"/>
<reference evidence="11 12" key="1">
    <citation type="submission" date="2023-11" db="EMBL/GenBank/DDBJ databases">
        <title>Dfirmibasis_genome.</title>
        <authorList>
            <person name="Edelbroek B."/>
            <person name="Kjellin J."/>
            <person name="Jerlstrom-Hultqvist J."/>
            <person name="Soderbom F."/>
        </authorList>
    </citation>
    <scope>NUCLEOTIDE SEQUENCE [LARGE SCALE GENOMIC DNA]</scope>
    <source>
        <strain evidence="11 12">TNS-C-14</strain>
    </source>
</reference>
<evidence type="ECO:0000256" key="6">
    <source>
        <dbReference type="ARBA" id="ARBA00023180"/>
    </source>
</evidence>
<gene>
    <name evidence="11" type="ORF">RB653_008781</name>
</gene>
<evidence type="ECO:0000313" key="12">
    <source>
        <dbReference type="Proteomes" id="UP001344447"/>
    </source>
</evidence>
<evidence type="ECO:0000256" key="9">
    <source>
        <dbReference type="SAM" id="SignalP"/>
    </source>
</evidence>
<dbReference type="SUPFAM" id="SSF57184">
    <property type="entry name" value="Growth factor receptor domain"/>
    <property type="match status" value="1"/>
</dbReference>
<evidence type="ECO:0000313" key="11">
    <source>
        <dbReference type="EMBL" id="KAK5579102.1"/>
    </source>
</evidence>
<dbReference type="PROSITE" id="PS00010">
    <property type="entry name" value="ASX_HYDROXYL"/>
    <property type="match status" value="1"/>
</dbReference>
<dbReference type="GO" id="GO:0005509">
    <property type="term" value="F:calcium ion binding"/>
    <property type="evidence" value="ECO:0007669"/>
    <property type="project" value="InterPro"/>
</dbReference>
<feature type="chain" id="PRO_5042965421" description="EGF-like domain-containing protein" evidence="9">
    <location>
        <begin position="21"/>
        <end position="1103"/>
    </location>
</feature>
<name>A0AAN7TZS3_9MYCE</name>
<evidence type="ECO:0000256" key="1">
    <source>
        <dbReference type="ARBA" id="ARBA00022536"/>
    </source>
</evidence>
<dbReference type="PANTHER" id="PTHR24039">
    <property type="entry name" value="FIBRILLIN-RELATED"/>
    <property type="match status" value="1"/>
</dbReference>
<dbReference type="PROSITE" id="PS50026">
    <property type="entry name" value="EGF_3"/>
    <property type="match status" value="1"/>
</dbReference>
<evidence type="ECO:0000256" key="7">
    <source>
        <dbReference type="PROSITE-ProRule" id="PRU00076"/>
    </source>
</evidence>
<dbReference type="InterPro" id="IPR001881">
    <property type="entry name" value="EGF-like_Ca-bd_dom"/>
</dbReference>
<keyword evidence="5" id="KW-1015">Disulfide bond</keyword>
<keyword evidence="12" id="KW-1185">Reference proteome</keyword>
<dbReference type="Pfam" id="PF23106">
    <property type="entry name" value="EGF_Teneurin"/>
    <property type="match status" value="1"/>
</dbReference>
<feature type="signal peptide" evidence="9">
    <location>
        <begin position="1"/>
        <end position="20"/>
    </location>
</feature>
<keyword evidence="1 7" id="KW-0245">EGF-like domain</keyword>
<dbReference type="SMART" id="SM00179">
    <property type="entry name" value="EGF_CA"/>
    <property type="match status" value="2"/>
</dbReference>
<dbReference type="SUPFAM" id="SSF57196">
    <property type="entry name" value="EGF/Laminin"/>
    <property type="match status" value="1"/>
</dbReference>
<feature type="transmembrane region" description="Helical" evidence="8">
    <location>
        <begin position="1038"/>
        <end position="1063"/>
    </location>
</feature>
<dbReference type="InterPro" id="IPR009030">
    <property type="entry name" value="Growth_fac_rcpt_cys_sf"/>
</dbReference>
<dbReference type="EMBL" id="JAVFKY010000003">
    <property type="protein sequence ID" value="KAK5579102.1"/>
    <property type="molecule type" value="Genomic_DNA"/>
</dbReference>
<keyword evidence="4" id="KW-0106">Calcium</keyword>
<dbReference type="Proteomes" id="UP001344447">
    <property type="component" value="Unassembled WGS sequence"/>
</dbReference>
<evidence type="ECO:0000256" key="8">
    <source>
        <dbReference type="SAM" id="Phobius"/>
    </source>
</evidence>
<keyword evidence="8" id="KW-0812">Transmembrane</keyword>
<dbReference type="Gene3D" id="2.10.25.10">
    <property type="entry name" value="Laminin"/>
    <property type="match status" value="4"/>
</dbReference>
<dbReference type="InterPro" id="IPR000152">
    <property type="entry name" value="EGF-type_Asp/Asn_hydroxyl_site"/>
</dbReference>
<feature type="domain" description="EGF-like" evidence="10">
    <location>
        <begin position="277"/>
        <end position="315"/>
    </location>
</feature>
<dbReference type="InterPro" id="IPR000742">
    <property type="entry name" value="EGF"/>
</dbReference>
<evidence type="ECO:0000256" key="4">
    <source>
        <dbReference type="ARBA" id="ARBA00022837"/>
    </source>
</evidence>
<dbReference type="SMART" id="SM00181">
    <property type="entry name" value="EGF"/>
    <property type="match status" value="5"/>
</dbReference>
<keyword evidence="8" id="KW-0472">Membrane</keyword>
<dbReference type="CDD" id="cd00054">
    <property type="entry name" value="EGF_CA"/>
    <property type="match status" value="2"/>
</dbReference>
<comment type="caution">
    <text evidence="7">Lacks conserved residue(s) required for the propagation of feature annotation.</text>
</comment>
<comment type="caution">
    <text evidence="11">The sequence shown here is derived from an EMBL/GenBank/DDBJ whole genome shotgun (WGS) entry which is preliminary data.</text>
</comment>
<dbReference type="Pfam" id="PF07645">
    <property type="entry name" value="EGF_CA"/>
    <property type="match status" value="2"/>
</dbReference>
<dbReference type="PROSITE" id="PS00022">
    <property type="entry name" value="EGF_1"/>
    <property type="match status" value="1"/>
</dbReference>
<evidence type="ECO:0000256" key="3">
    <source>
        <dbReference type="ARBA" id="ARBA00022737"/>
    </source>
</evidence>
<dbReference type="Gene3D" id="2.60.40.10">
    <property type="entry name" value="Immunoglobulins"/>
    <property type="match status" value="1"/>
</dbReference>
<accession>A0AAN7TZS3</accession>
<dbReference type="PANTHER" id="PTHR24039:SF28">
    <property type="entry name" value="EGF-LIKE DOMAIN-CONTAINING PROTEIN"/>
    <property type="match status" value="1"/>
</dbReference>
<evidence type="ECO:0000259" key="10">
    <source>
        <dbReference type="PROSITE" id="PS50026"/>
    </source>
</evidence>
<dbReference type="InterPro" id="IPR049883">
    <property type="entry name" value="NOTCH1_EGF-like"/>
</dbReference>
<evidence type="ECO:0000256" key="5">
    <source>
        <dbReference type="ARBA" id="ARBA00023157"/>
    </source>
</evidence>
<dbReference type="InterPro" id="IPR013783">
    <property type="entry name" value="Ig-like_fold"/>
</dbReference>
<keyword evidence="6" id="KW-0325">Glycoprotein</keyword>
<keyword evidence="8" id="KW-1133">Transmembrane helix</keyword>
<organism evidence="11 12">
    <name type="scientific">Dictyostelium firmibasis</name>
    <dbReference type="NCBI Taxonomy" id="79012"/>
    <lineage>
        <taxon>Eukaryota</taxon>
        <taxon>Amoebozoa</taxon>
        <taxon>Evosea</taxon>
        <taxon>Eumycetozoa</taxon>
        <taxon>Dictyostelia</taxon>
        <taxon>Dictyosteliales</taxon>
        <taxon>Dictyosteliaceae</taxon>
        <taxon>Dictyostelium</taxon>
    </lineage>
</organism>
<dbReference type="AlphaFoldDB" id="A0AAN7TZS3"/>
<protein>
    <recommendedName>
        <fullName evidence="10">EGF-like domain-containing protein</fullName>
    </recommendedName>
</protein>
<sequence length="1103" mass="125397">MIRFIIIFFFFILYLKYISAICPLNYFKSDGNCTSNEKGLSSLKIIYCNFKNTTSNKKSIISIVKNPIEDFSKITYPKNDDNQVQSSFLNFLPTYPESDEDTCKKQITNMKFLSIFQTQTISLFQTQKRYLCDNDVIKYEFFYLEGQSPCQYISYDYYYPPISKLYNYMCPEHDEVDDFTNIFSLIPNNKCPTNQIYGQSVDLGSKISFPDTCSQICQHGNCINSKCECYSNWTGETCNLKSCEIDNDCLEIPNNYCSNNTCKCKPGFIESNGICIDENECLTKKPCESKYSTCVNTIGSFKCNCNQGFMKYQSIDSTICLNVTTNNNQQQNDTFICNKESGACDCKNGFKFSNSNCIDIDECLLMKSSASTPTNSTTPTITIPECPNNSICENLYGSYKCKCESDYIYYNASCIKFPLFSNIKLSSTIKGLLSMNIENSNLDFTNIFKSVIIGDGSSGVAKCNNMTYQFNQSNSSITCILESGINYNGLSLSIQLFDDTRKKIVDKLSIPYIKSIEKAPTSGGIIKLNVQYYKNFTQSDSVLISLNNKIVPIKSIKKNIFSVQIERGSGSNLPMSLIVNDELSTDSQLFQYQEPFIENYTTVGFKMGGFITIYGNNFGNDSSKISVVLKDKQDRKPIECLELELLKIDTTIKCLLPPSLINDTNSTTSSDMVDIDEIDLEKLIWVTVDNVVSKDLIFFYYDLDDKYYNCDPVTTCNNHGQCQFGQCICNQGWSGPECNVPVLLNPSDSEQPKKPLIQDFNANDPLQKIKTDNGTIFLFGIKNLIEYSYDGEIVEKIDLAIQADWKVGDTIIDPNFGIIKNYTSTLFNYAKITLIFVEPISLRNQSNNENFNIFNSKYLPLEYGSVRLLININNWPFQERTNYLDVVMESTNIIKDKSRPLCRTTSFTRFSQTPWVFERDKNNTNTKTTNNYNYNYLNSKSLNSTEIIWYLTTNDYVSLYVQFINKIKIDGNIRTIKILKKSITHGNSTVNVILRIPYFNQSISFNPTDYKIISNDQPYINKNLTCVVPLEPSNNNKLILSAVGFLVGLLALFTAISLSWYIIRKKKLKKLNNQKQSTDLENSTIIPTTTTTTAIESISTTPQ</sequence>
<dbReference type="PROSITE" id="PS01186">
    <property type="entry name" value="EGF_2"/>
    <property type="match status" value="1"/>
</dbReference>